<feature type="domain" description="Sulfotransferase" evidence="4">
    <location>
        <begin position="79"/>
        <end position="350"/>
    </location>
</feature>
<evidence type="ECO:0000313" key="5">
    <source>
        <dbReference type="EMBL" id="TVU22742.1"/>
    </source>
</evidence>
<dbReference type="EMBL" id="RWGY01000026">
    <property type="protein sequence ID" value="TVU22742.1"/>
    <property type="molecule type" value="Genomic_DNA"/>
</dbReference>
<dbReference type="Proteomes" id="UP000324897">
    <property type="component" value="Unassembled WGS sequence"/>
</dbReference>
<evidence type="ECO:0000259" key="4">
    <source>
        <dbReference type="Pfam" id="PF00685"/>
    </source>
</evidence>
<keyword evidence="6" id="KW-1185">Reference proteome</keyword>
<feature type="non-terminal residue" evidence="5">
    <location>
        <position position="1"/>
    </location>
</feature>
<dbReference type="Gramene" id="TVU22742">
    <property type="protein sequence ID" value="TVU22742"/>
    <property type="gene ID" value="EJB05_32459"/>
</dbReference>
<dbReference type="EC" id="2.8.2.-" evidence="3"/>
<dbReference type="Pfam" id="PF00685">
    <property type="entry name" value="Sulfotransfer_1"/>
    <property type="match status" value="1"/>
</dbReference>
<gene>
    <name evidence="5" type="ORF">EJB05_32459</name>
</gene>
<dbReference type="InterPro" id="IPR000863">
    <property type="entry name" value="Sulfotransferase_dom"/>
</dbReference>
<dbReference type="InterPro" id="IPR027417">
    <property type="entry name" value="P-loop_NTPase"/>
</dbReference>
<dbReference type="AlphaFoldDB" id="A0A5J9UGH5"/>
<organism evidence="5 6">
    <name type="scientific">Eragrostis curvula</name>
    <name type="common">weeping love grass</name>
    <dbReference type="NCBI Taxonomy" id="38414"/>
    <lineage>
        <taxon>Eukaryota</taxon>
        <taxon>Viridiplantae</taxon>
        <taxon>Streptophyta</taxon>
        <taxon>Embryophyta</taxon>
        <taxon>Tracheophyta</taxon>
        <taxon>Spermatophyta</taxon>
        <taxon>Magnoliopsida</taxon>
        <taxon>Liliopsida</taxon>
        <taxon>Poales</taxon>
        <taxon>Poaceae</taxon>
        <taxon>PACMAD clade</taxon>
        <taxon>Chloridoideae</taxon>
        <taxon>Eragrostideae</taxon>
        <taxon>Eragrostidinae</taxon>
        <taxon>Eragrostis</taxon>
    </lineage>
</organism>
<comment type="caution">
    <text evidence="5">The sequence shown here is derived from an EMBL/GenBank/DDBJ whole genome shotgun (WGS) entry which is preliminary data.</text>
</comment>
<sequence length="357" mass="39246">MTIADVLSDARVAGLCTSRARQSASLHLRVVPLCTLLGSASGRRASVVSRVLAASASTAASGCRRSRSRRASRPFTPRPSDVILASFPKSGTTWLKALAFAALNRAAYPPSSDDHPLRRSIPHDLVKCLEIEFAVTGNDVDKLSAELEALPSPRLLATHLPYSLLPERVTGTCRVVCVCRDPKDALVSSWLFTGKVAKALLGGDEAPAFTFQEAFDLFCDGRSVCGPQWRHVLGYWEESVRRPDKVLLLRYEEMLREPQINLNKLAKFMGCEFSEEEEDQRVADAIVELCSLDTLKNMDVNKNGRGSGKLPVENESFFRKGVAGDWRDHMTPEMALRLDKIVEDALQGSGFTFAHSP</sequence>
<reference evidence="5 6" key="1">
    <citation type="journal article" date="2019" name="Sci. Rep.">
        <title>A high-quality genome of Eragrostis curvula grass provides insights into Poaceae evolution and supports new strategies to enhance forage quality.</title>
        <authorList>
            <person name="Carballo J."/>
            <person name="Santos B.A.C.M."/>
            <person name="Zappacosta D."/>
            <person name="Garbus I."/>
            <person name="Selva J.P."/>
            <person name="Gallo C.A."/>
            <person name="Diaz A."/>
            <person name="Albertini E."/>
            <person name="Caccamo M."/>
            <person name="Echenique V."/>
        </authorList>
    </citation>
    <scope>NUCLEOTIDE SEQUENCE [LARGE SCALE GENOMIC DNA]</scope>
    <source>
        <strain evidence="6">cv. Victoria</strain>
        <tissue evidence="5">Leaf</tissue>
    </source>
</reference>
<protein>
    <recommendedName>
        <fullName evidence="3">Sulfotransferase</fullName>
        <ecNumber evidence="3">2.8.2.-</ecNumber>
    </recommendedName>
</protein>
<evidence type="ECO:0000256" key="1">
    <source>
        <dbReference type="ARBA" id="ARBA00005771"/>
    </source>
</evidence>
<proteinExistence type="inferred from homology"/>
<evidence type="ECO:0000313" key="6">
    <source>
        <dbReference type="Proteomes" id="UP000324897"/>
    </source>
</evidence>
<dbReference type="OrthoDB" id="205623at2759"/>
<dbReference type="PANTHER" id="PTHR11783">
    <property type="entry name" value="SULFOTRANSFERASE SULT"/>
    <property type="match status" value="1"/>
</dbReference>
<dbReference type="Gene3D" id="3.40.50.300">
    <property type="entry name" value="P-loop containing nucleotide triphosphate hydrolases"/>
    <property type="match status" value="1"/>
</dbReference>
<dbReference type="GO" id="GO:0008146">
    <property type="term" value="F:sulfotransferase activity"/>
    <property type="evidence" value="ECO:0007669"/>
    <property type="project" value="InterPro"/>
</dbReference>
<comment type="similarity">
    <text evidence="1 3">Belongs to the sulfotransferase 1 family.</text>
</comment>
<name>A0A5J9UGH5_9POAL</name>
<evidence type="ECO:0000256" key="3">
    <source>
        <dbReference type="RuleBase" id="RU361155"/>
    </source>
</evidence>
<evidence type="ECO:0000256" key="2">
    <source>
        <dbReference type="ARBA" id="ARBA00022679"/>
    </source>
</evidence>
<accession>A0A5J9UGH5</accession>
<dbReference type="SUPFAM" id="SSF52540">
    <property type="entry name" value="P-loop containing nucleoside triphosphate hydrolases"/>
    <property type="match status" value="1"/>
</dbReference>
<keyword evidence="2 3" id="KW-0808">Transferase</keyword>